<feature type="transmembrane region" description="Helical" evidence="7">
    <location>
        <begin position="250"/>
        <end position="266"/>
    </location>
</feature>
<comment type="similarity">
    <text evidence="2">Belongs to the monovalent cation:proton antiporter 2 (CPA2) transporter (TC 2.A.37) family.</text>
</comment>
<dbReference type="EMBL" id="JAHVHU010000004">
    <property type="protein sequence ID" value="MBY5957217.1"/>
    <property type="molecule type" value="Genomic_DNA"/>
</dbReference>
<evidence type="ECO:0000256" key="3">
    <source>
        <dbReference type="ARBA" id="ARBA00022448"/>
    </source>
</evidence>
<feature type="transmembrane region" description="Helical" evidence="7">
    <location>
        <begin position="227"/>
        <end position="244"/>
    </location>
</feature>
<keyword evidence="10" id="KW-1185">Reference proteome</keyword>
<evidence type="ECO:0000313" key="9">
    <source>
        <dbReference type="EMBL" id="MBY5957217.1"/>
    </source>
</evidence>
<dbReference type="InterPro" id="IPR006153">
    <property type="entry name" value="Cation/H_exchanger_TM"/>
</dbReference>
<proteinExistence type="inferred from homology"/>
<reference evidence="9" key="1">
    <citation type="submission" date="2021-06" db="EMBL/GenBank/DDBJ databases">
        <title>44 bacteria genomes isolated from Dapeng, Shenzhen.</title>
        <authorList>
            <person name="Zheng W."/>
            <person name="Yu S."/>
            <person name="Huang Y."/>
        </authorList>
    </citation>
    <scope>NUCLEOTIDE SEQUENCE</scope>
    <source>
        <strain evidence="9">DP5N28-2</strain>
    </source>
</reference>
<keyword evidence="6 7" id="KW-0472">Membrane</keyword>
<evidence type="ECO:0000259" key="8">
    <source>
        <dbReference type="Pfam" id="PF00999"/>
    </source>
</evidence>
<evidence type="ECO:0000256" key="2">
    <source>
        <dbReference type="ARBA" id="ARBA00005551"/>
    </source>
</evidence>
<keyword evidence="4 7" id="KW-0812">Transmembrane</keyword>
<dbReference type="GO" id="GO:0015297">
    <property type="term" value="F:antiporter activity"/>
    <property type="evidence" value="ECO:0007669"/>
    <property type="project" value="InterPro"/>
</dbReference>
<evidence type="ECO:0000256" key="7">
    <source>
        <dbReference type="SAM" id="Phobius"/>
    </source>
</evidence>
<feature type="transmembrane region" description="Helical" evidence="7">
    <location>
        <begin position="100"/>
        <end position="123"/>
    </location>
</feature>
<dbReference type="Proteomes" id="UP000753961">
    <property type="component" value="Unassembled WGS sequence"/>
</dbReference>
<evidence type="ECO:0000313" key="10">
    <source>
        <dbReference type="Proteomes" id="UP000753961"/>
    </source>
</evidence>
<feature type="domain" description="Cation/H+ exchanger transmembrane" evidence="8">
    <location>
        <begin position="27"/>
        <end position="386"/>
    </location>
</feature>
<evidence type="ECO:0000256" key="6">
    <source>
        <dbReference type="ARBA" id="ARBA00023136"/>
    </source>
</evidence>
<evidence type="ECO:0000256" key="5">
    <source>
        <dbReference type="ARBA" id="ARBA00022989"/>
    </source>
</evidence>
<dbReference type="RefSeq" id="WP_222578739.1">
    <property type="nucleotide sequence ID" value="NZ_JAHVHU010000004.1"/>
</dbReference>
<organism evidence="9 10">
    <name type="scientific">Membranihabitans marinus</name>
    <dbReference type="NCBI Taxonomy" id="1227546"/>
    <lineage>
        <taxon>Bacteria</taxon>
        <taxon>Pseudomonadati</taxon>
        <taxon>Bacteroidota</taxon>
        <taxon>Saprospiria</taxon>
        <taxon>Saprospirales</taxon>
        <taxon>Saprospiraceae</taxon>
        <taxon>Membranihabitans</taxon>
    </lineage>
</organism>
<sequence>MIANITQLSWALAGTGINLRIYLIIALVILVFSFLLKQIHQPYIIAYMLSGVVLGPFGLGMFVDIDLVQDVGDIGLIILMFFIGMEISLPKFVRKWRISIIATGLQIIMSLLFCGLLSMAFGWNWKQVLFLGFITALSSSAVVIKLLEAKNKVTTNIGENVIIVLLTQDVLFVPILVFLGSITGVEVAQKTIILQITGGVFLLLTLLYVLWKEEIRLPFSKQLKGDHELQVFAGLLLCFGMAFLTDFFNLSAALGAFVGGILVHAAKSTQWLHNSLHPFRVVLVSVFFISIGILIDLTYLVDNWIIVSSLVLLVFVTNHGINALSLRALGNTWTQSIYGGGLLAQIGELSFIVASVGRVNGVLGPDEYKLTILIISVTIFLSPFWIGLTKFVIARYGKADASGEWLQK</sequence>
<feature type="transmembrane region" description="Helical" evidence="7">
    <location>
        <begin position="337"/>
        <end position="356"/>
    </location>
</feature>
<name>A0A953HK78_9BACT</name>
<feature type="transmembrane region" description="Helical" evidence="7">
    <location>
        <begin position="43"/>
        <end position="62"/>
    </location>
</feature>
<evidence type="ECO:0000256" key="4">
    <source>
        <dbReference type="ARBA" id="ARBA00022692"/>
    </source>
</evidence>
<evidence type="ECO:0000256" key="1">
    <source>
        <dbReference type="ARBA" id="ARBA00004141"/>
    </source>
</evidence>
<dbReference type="PANTHER" id="PTHR42751:SF3">
    <property type="entry name" value="SODIUM_GLUTAMATE SYMPORTER"/>
    <property type="match status" value="1"/>
</dbReference>
<feature type="transmembrane region" description="Helical" evidence="7">
    <location>
        <begin position="74"/>
        <end position="93"/>
    </location>
</feature>
<comment type="caution">
    <text evidence="9">The sequence shown here is derived from an EMBL/GenBank/DDBJ whole genome shotgun (WGS) entry which is preliminary data.</text>
</comment>
<dbReference type="GO" id="GO:1902600">
    <property type="term" value="P:proton transmembrane transport"/>
    <property type="evidence" value="ECO:0007669"/>
    <property type="project" value="InterPro"/>
</dbReference>
<accession>A0A953HK78</accession>
<feature type="transmembrane region" description="Helical" evidence="7">
    <location>
        <begin position="305"/>
        <end position="325"/>
    </location>
</feature>
<feature type="transmembrane region" description="Helical" evidence="7">
    <location>
        <begin position="129"/>
        <end position="148"/>
    </location>
</feature>
<dbReference type="AlphaFoldDB" id="A0A953HK78"/>
<dbReference type="Gene3D" id="1.20.1530.20">
    <property type="match status" value="1"/>
</dbReference>
<gene>
    <name evidence="9" type="ORF">KUV50_03655</name>
</gene>
<keyword evidence="3" id="KW-0813">Transport</keyword>
<feature type="transmembrane region" description="Helical" evidence="7">
    <location>
        <begin position="160"/>
        <end position="180"/>
    </location>
</feature>
<dbReference type="InterPro" id="IPR038770">
    <property type="entry name" value="Na+/solute_symporter_sf"/>
</dbReference>
<feature type="transmembrane region" description="Helical" evidence="7">
    <location>
        <begin position="192"/>
        <end position="211"/>
    </location>
</feature>
<dbReference type="GO" id="GO:0016020">
    <property type="term" value="C:membrane"/>
    <property type="evidence" value="ECO:0007669"/>
    <property type="project" value="UniProtKB-SubCell"/>
</dbReference>
<protein>
    <submittedName>
        <fullName evidence="9">Cation:proton antiporter</fullName>
    </submittedName>
</protein>
<dbReference type="PANTHER" id="PTHR42751">
    <property type="entry name" value="SODIUM/HYDROGEN EXCHANGER FAMILY/TRKA DOMAIN PROTEIN"/>
    <property type="match status" value="1"/>
</dbReference>
<keyword evidence="5 7" id="KW-1133">Transmembrane helix</keyword>
<comment type="subcellular location">
    <subcellularLocation>
        <location evidence="1">Membrane</location>
        <topology evidence="1">Multi-pass membrane protein</topology>
    </subcellularLocation>
</comment>
<feature type="transmembrane region" description="Helical" evidence="7">
    <location>
        <begin position="19"/>
        <end position="36"/>
    </location>
</feature>
<feature type="transmembrane region" description="Helical" evidence="7">
    <location>
        <begin position="368"/>
        <end position="388"/>
    </location>
</feature>
<feature type="transmembrane region" description="Helical" evidence="7">
    <location>
        <begin position="278"/>
        <end position="299"/>
    </location>
</feature>
<dbReference type="Pfam" id="PF00999">
    <property type="entry name" value="Na_H_Exchanger"/>
    <property type="match status" value="1"/>
</dbReference>